<name>A0A0C2XMJ2_AMAMK</name>
<dbReference type="HOGENOM" id="CLU_2359255_0_0_1"/>
<reference evidence="1 2" key="1">
    <citation type="submission" date="2014-04" db="EMBL/GenBank/DDBJ databases">
        <title>Evolutionary Origins and Diversification of the Mycorrhizal Mutualists.</title>
        <authorList>
            <consortium name="DOE Joint Genome Institute"/>
            <consortium name="Mycorrhizal Genomics Consortium"/>
            <person name="Kohler A."/>
            <person name="Kuo A."/>
            <person name="Nagy L.G."/>
            <person name="Floudas D."/>
            <person name="Copeland A."/>
            <person name="Barry K.W."/>
            <person name="Cichocki N."/>
            <person name="Veneault-Fourrey C."/>
            <person name="LaButti K."/>
            <person name="Lindquist E.A."/>
            <person name="Lipzen A."/>
            <person name="Lundell T."/>
            <person name="Morin E."/>
            <person name="Murat C."/>
            <person name="Riley R."/>
            <person name="Ohm R."/>
            <person name="Sun H."/>
            <person name="Tunlid A."/>
            <person name="Henrissat B."/>
            <person name="Grigoriev I.V."/>
            <person name="Hibbett D.S."/>
            <person name="Martin F."/>
        </authorList>
    </citation>
    <scope>NUCLEOTIDE SEQUENCE [LARGE SCALE GENOMIC DNA]</scope>
    <source>
        <strain evidence="1 2">Koide BX008</strain>
    </source>
</reference>
<evidence type="ECO:0000313" key="2">
    <source>
        <dbReference type="Proteomes" id="UP000054549"/>
    </source>
</evidence>
<dbReference type="EMBL" id="KN818224">
    <property type="protein sequence ID" value="KIL70363.1"/>
    <property type="molecule type" value="Genomic_DNA"/>
</dbReference>
<dbReference type="AlphaFoldDB" id="A0A0C2XMJ2"/>
<dbReference type="InParanoid" id="A0A0C2XMJ2"/>
<accession>A0A0C2XMJ2</accession>
<gene>
    <name evidence="1" type="ORF">M378DRAFT_156488</name>
</gene>
<sequence length="96" mass="10423">MATFHGSNPERSDNESQHLIQPRHTYWCFSLSALASFARTVYNCLTTPAIPSSGIESTDIISPSGRVSPGAYALMASSLITDLALEHPTTTSRKRP</sequence>
<protein>
    <submittedName>
        <fullName evidence="1">Uncharacterized protein</fullName>
    </submittedName>
</protein>
<dbReference type="Proteomes" id="UP000054549">
    <property type="component" value="Unassembled WGS sequence"/>
</dbReference>
<organism evidence="1 2">
    <name type="scientific">Amanita muscaria (strain Koide BX008)</name>
    <dbReference type="NCBI Taxonomy" id="946122"/>
    <lineage>
        <taxon>Eukaryota</taxon>
        <taxon>Fungi</taxon>
        <taxon>Dikarya</taxon>
        <taxon>Basidiomycota</taxon>
        <taxon>Agaricomycotina</taxon>
        <taxon>Agaricomycetes</taxon>
        <taxon>Agaricomycetidae</taxon>
        <taxon>Agaricales</taxon>
        <taxon>Pluteineae</taxon>
        <taxon>Amanitaceae</taxon>
        <taxon>Amanita</taxon>
    </lineage>
</organism>
<keyword evidence="2" id="KW-1185">Reference proteome</keyword>
<evidence type="ECO:0000313" key="1">
    <source>
        <dbReference type="EMBL" id="KIL70363.1"/>
    </source>
</evidence>
<proteinExistence type="predicted"/>